<feature type="chain" id="PRO_5010339547" evidence="1">
    <location>
        <begin position="20"/>
        <end position="206"/>
    </location>
</feature>
<dbReference type="STRING" id="329186.SAMN02927925_02790"/>
<dbReference type="eggNOG" id="ENOG5032RH0">
    <property type="taxonomic scope" value="Bacteria"/>
</dbReference>
<feature type="signal peptide" evidence="1">
    <location>
        <begin position="1"/>
        <end position="19"/>
    </location>
</feature>
<dbReference type="Proteomes" id="UP000182124">
    <property type="component" value="Unassembled WGS sequence"/>
</dbReference>
<reference evidence="2 3" key="1">
    <citation type="submission" date="2016-10" db="EMBL/GenBank/DDBJ databases">
        <authorList>
            <person name="de Groot N.N."/>
        </authorList>
    </citation>
    <scope>NUCLEOTIDE SEQUENCE [LARGE SCALE GENOMIC DNA]</scope>
    <source>
        <strain evidence="2 3">CGMCC 1.3801</strain>
    </source>
</reference>
<dbReference type="EMBL" id="FMTY01000017">
    <property type="protein sequence ID" value="SCX19312.1"/>
    <property type="molecule type" value="Genomic_DNA"/>
</dbReference>
<accession>A0A1G4WA84</accession>
<proteinExistence type="predicted"/>
<organism evidence="2 3">
    <name type="scientific">Flavobacterium saliperosum</name>
    <dbReference type="NCBI Taxonomy" id="329186"/>
    <lineage>
        <taxon>Bacteria</taxon>
        <taxon>Pseudomonadati</taxon>
        <taxon>Bacteroidota</taxon>
        <taxon>Flavobacteriia</taxon>
        <taxon>Flavobacteriales</taxon>
        <taxon>Flavobacteriaceae</taxon>
        <taxon>Flavobacterium</taxon>
    </lineage>
</organism>
<evidence type="ECO:0000313" key="3">
    <source>
        <dbReference type="Proteomes" id="UP000182124"/>
    </source>
</evidence>
<dbReference type="AlphaFoldDB" id="A0A1G4WA84"/>
<evidence type="ECO:0000256" key="1">
    <source>
        <dbReference type="SAM" id="SignalP"/>
    </source>
</evidence>
<keyword evidence="1" id="KW-0732">Signal</keyword>
<sequence length="206" mass="24167">MYRKILYLLMLIITSNLYSQNDTIQGEAEYLKHYDCKYRPGNILIIQKKGKTISDYTPSKPTNAGFIIRMEAIYDLEFADNKRYKSSVVKNITNDSITISSTFNEKCAEYEGIKYELITYPIQSIKIARFINDRSLGFFSKKKIDSDYDLIVKKVDKAKMCPAVLTFPKRNNEVKVCHYYLTSQGYDILFETNGFLDYMEYNVDWR</sequence>
<protein>
    <submittedName>
        <fullName evidence="2">Uncharacterized protein</fullName>
    </submittedName>
</protein>
<dbReference type="RefSeq" id="WP_238321160.1">
    <property type="nucleotide sequence ID" value="NZ_FMTY01000017.1"/>
</dbReference>
<gene>
    <name evidence="2" type="ORF">SAMN02927925_02790</name>
</gene>
<name>A0A1G4WA84_9FLAO</name>
<evidence type="ECO:0000313" key="2">
    <source>
        <dbReference type="EMBL" id="SCX19312.1"/>
    </source>
</evidence>